<sequence>MTKKILIIILLVIYSCHSEKKKGRETFDNLDTKQVKKEFNNKVDSSISGIQNNLMKDTIQEKSFFNIEYIKNNTSKFKDKVKIEDDSAKTTIPKKFLENYFSNKEIKIGYPKFLTSYYPESYFFQNFKEYENFILFTFSHFDESCCQNLYAVTSKKDSINVMNIGLISYMGADGGWIGEKYGEWENDSIIKTITYSEYDEDFIEDNNNTKIDTTWSVIKIDKNGIITEKIIDSVNYIGNKKIE</sequence>
<dbReference type="EMBL" id="CABVMM010000010">
    <property type="protein sequence ID" value="VVV01464.1"/>
    <property type="molecule type" value="Genomic_DNA"/>
</dbReference>
<name>A0AC61YAP6_9FLAO</name>
<keyword evidence="2" id="KW-1185">Reference proteome</keyword>
<evidence type="ECO:0000313" key="1">
    <source>
        <dbReference type="EMBL" id="VVV01464.1"/>
    </source>
</evidence>
<proteinExistence type="predicted"/>
<accession>A0AC61YAP6</accession>
<organism evidence="1 2">
    <name type="scientific">Mesonia oceanica</name>
    <dbReference type="NCBI Taxonomy" id="2687242"/>
    <lineage>
        <taxon>Bacteria</taxon>
        <taxon>Pseudomonadati</taxon>
        <taxon>Bacteroidota</taxon>
        <taxon>Flavobacteriia</taxon>
        <taxon>Flavobacteriales</taxon>
        <taxon>Flavobacteriaceae</taxon>
        <taxon>Mesonia</taxon>
    </lineage>
</organism>
<evidence type="ECO:0000313" key="2">
    <source>
        <dbReference type="Proteomes" id="UP000356253"/>
    </source>
</evidence>
<comment type="caution">
    <text evidence="1">The sequence shown here is derived from an EMBL/GenBank/DDBJ whole genome shotgun (WGS) entry which is preliminary data.</text>
</comment>
<reference evidence="1" key="1">
    <citation type="submission" date="2019-09" db="EMBL/GenBank/DDBJ databases">
        <authorList>
            <person name="Rodrigo-Torres L."/>
            <person name="Arahal R. D."/>
            <person name="Lucena T."/>
        </authorList>
    </citation>
    <scope>NUCLEOTIDE SEQUENCE</scope>
    <source>
        <strain evidence="1">ISS653</strain>
    </source>
</reference>
<protein>
    <submittedName>
        <fullName evidence="1">Uncharacterized protein</fullName>
    </submittedName>
</protein>
<dbReference type="Proteomes" id="UP000356253">
    <property type="component" value="Unassembled WGS sequence"/>
</dbReference>
<gene>
    <name evidence="1" type="ORF">FVB9532_02756</name>
</gene>